<comment type="similarity">
    <text evidence="3">Belongs to the CoaE family.</text>
</comment>
<dbReference type="PANTHER" id="PTHR10695">
    <property type="entry name" value="DEPHOSPHO-COA KINASE-RELATED"/>
    <property type="match status" value="1"/>
</dbReference>
<evidence type="ECO:0000256" key="3">
    <source>
        <dbReference type="HAMAP-Rule" id="MF_00376"/>
    </source>
</evidence>
<comment type="catalytic activity">
    <reaction evidence="3">
        <text>3'-dephospho-CoA + ATP = ADP + CoA + H(+)</text>
        <dbReference type="Rhea" id="RHEA:18245"/>
        <dbReference type="ChEBI" id="CHEBI:15378"/>
        <dbReference type="ChEBI" id="CHEBI:30616"/>
        <dbReference type="ChEBI" id="CHEBI:57287"/>
        <dbReference type="ChEBI" id="CHEBI:57328"/>
        <dbReference type="ChEBI" id="CHEBI:456216"/>
        <dbReference type="EC" id="2.7.1.24"/>
    </reaction>
</comment>
<evidence type="ECO:0000313" key="5">
    <source>
        <dbReference type="EMBL" id="RNM29742.1"/>
    </source>
</evidence>
<comment type="subcellular location">
    <subcellularLocation>
        <location evidence="3">Cytoplasm</location>
    </subcellularLocation>
</comment>
<dbReference type="SUPFAM" id="SSF52540">
    <property type="entry name" value="P-loop containing nucleoside triphosphate hydrolases"/>
    <property type="match status" value="1"/>
</dbReference>
<dbReference type="InterPro" id="IPR001977">
    <property type="entry name" value="Depp_CoAkinase"/>
</dbReference>
<protein>
    <recommendedName>
        <fullName evidence="3 4">Dephospho-CoA kinase</fullName>
        <ecNumber evidence="3 4">2.7.1.24</ecNumber>
    </recommendedName>
    <alternativeName>
        <fullName evidence="3">Dephosphocoenzyme A kinase</fullName>
    </alternativeName>
</protein>
<sequence>MSILSKKKIIGLTGSMGAGKSQVSKYVAKRYPVLDCDQVNAHLLEKGQKGYQALVKKALVPLDEKGNIDKVQMAQQMFQVADRKQRIEDLLHPLILNEMQTWAQAQTASLVFMEVPLLFESHVESMFDSIWCVVTNQDIALDRLQKYRHFTASQAQARLAYQMDPEVKIRKSDVVIYNNAGLDGLYAQVQKALEREESCVGL</sequence>
<dbReference type="PROSITE" id="PS51219">
    <property type="entry name" value="DPCK"/>
    <property type="match status" value="1"/>
</dbReference>
<evidence type="ECO:0000256" key="2">
    <source>
        <dbReference type="ARBA" id="ARBA00022840"/>
    </source>
</evidence>
<reference evidence="5 6" key="1">
    <citation type="submission" date="2018-11" db="EMBL/GenBank/DDBJ databases">
        <title>Clostridium sp. nov., a member of the family Erysipelotrichaceae isolated from pig faeces.</title>
        <authorList>
            <person name="Chang Y.-H."/>
        </authorList>
    </citation>
    <scope>NUCLEOTIDE SEQUENCE [LARGE SCALE GENOMIC DNA]</scope>
    <source>
        <strain evidence="5 6">YH-panp20</strain>
    </source>
</reference>
<dbReference type="UniPathway" id="UPA00241">
    <property type="reaction ID" value="UER00356"/>
</dbReference>
<dbReference type="AlphaFoldDB" id="A0A3N0I077"/>
<dbReference type="NCBIfam" id="TIGR00152">
    <property type="entry name" value="dephospho-CoA kinase"/>
    <property type="match status" value="1"/>
</dbReference>
<comment type="caution">
    <text evidence="5">The sequence shown here is derived from an EMBL/GenBank/DDBJ whole genome shotgun (WGS) entry which is preliminary data.</text>
</comment>
<evidence type="ECO:0000256" key="1">
    <source>
        <dbReference type="ARBA" id="ARBA00022741"/>
    </source>
</evidence>
<dbReference type="HAMAP" id="MF_00376">
    <property type="entry name" value="Dephospho_CoA_kinase"/>
    <property type="match status" value="1"/>
</dbReference>
<comment type="function">
    <text evidence="3">Catalyzes the phosphorylation of the 3'-hydroxyl group of dephosphocoenzyme A to form coenzyme A.</text>
</comment>
<evidence type="ECO:0000313" key="6">
    <source>
        <dbReference type="Proteomes" id="UP000276568"/>
    </source>
</evidence>
<evidence type="ECO:0000256" key="4">
    <source>
        <dbReference type="NCBIfam" id="TIGR00152"/>
    </source>
</evidence>
<keyword evidence="3" id="KW-0173">Coenzyme A biosynthesis</keyword>
<name>A0A3N0I077_9FIRM</name>
<keyword evidence="6" id="KW-1185">Reference proteome</keyword>
<dbReference type="RefSeq" id="WP_128520805.1">
    <property type="nucleotide sequence ID" value="NZ_CAUWBR010000038.1"/>
</dbReference>
<dbReference type="Proteomes" id="UP000276568">
    <property type="component" value="Unassembled WGS sequence"/>
</dbReference>
<dbReference type="CDD" id="cd02022">
    <property type="entry name" value="DPCK"/>
    <property type="match status" value="1"/>
</dbReference>
<dbReference type="Pfam" id="PF01121">
    <property type="entry name" value="CoaE"/>
    <property type="match status" value="1"/>
</dbReference>
<comment type="pathway">
    <text evidence="3">Cofactor biosynthesis; coenzyme A biosynthesis; CoA from (R)-pantothenate: step 5/5.</text>
</comment>
<proteinExistence type="inferred from homology"/>
<keyword evidence="3 5" id="KW-0808">Transferase</keyword>
<dbReference type="InterPro" id="IPR027417">
    <property type="entry name" value="P-loop_NTPase"/>
</dbReference>
<dbReference type="EC" id="2.7.1.24" evidence="3 4"/>
<keyword evidence="3" id="KW-0963">Cytoplasm</keyword>
<accession>A0A3N0I077</accession>
<dbReference type="GO" id="GO:0005524">
    <property type="term" value="F:ATP binding"/>
    <property type="evidence" value="ECO:0007669"/>
    <property type="project" value="UniProtKB-UniRule"/>
</dbReference>
<keyword evidence="1 3" id="KW-0547">Nucleotide-binding</keyword>
<dbReference type="Gene3D" id="3.40.50.300">
    <property type="entry name" value="P-loop containing nucleotide triphosphate hydrolases"/>
    <property type="match status" value="1"/>
</dbReference>
<dbReference type="PANTHER" id="PTHR10695:SF46">
    <property type="entry name" value="BIFUNCTIONAL COENZYME A SYNTHASE-RELATED"/>
    <property type="match status" value="1"/>
</dbReference>
<dbReference type="EMBL" id="RJQC01000003">
    <property type="protein sequence ID" value="RNM29742.1"/>
    <property type="molecule type" value="Genomic_DNA"/>
</dbReference>
<keyword evidence="3 5" id="KW-0418">Kinase</keyword>
<organism evidence="5 6">
    <name type="scientific">Absicoccus porci</name>
    <dbReference type="NCBI Taxonomy" id="2486576"/>
    <lineage>
        <taxon>Bacteria</taxon>
        <taxon>Bacillati</taxon>
        <taxon>Bacillota</taxon>
        <taxon>Erysipelotrichia</taxon>
        <taxon>Erysipelotrichales</taxon>
        <taxon>Erysipelotrichaceae</taxon>
        <taxon>Absicoccus</taxon>
    </lineage>
</organism>
<keyword evidence="2 3" id="KW-0067">ATP-binding</keyword>
<dbReference type="OrthoDB" id="9812943at2"/>
<dbReference type="GO" id="GO:0005737">
    <property type="term" value="C:cytoplasm"/>
    <property type="evidence" value="ECO:0007669"/>
    <property type="project" value="UniProtKB-SubCell"/>
</dbReference>
<dbReference type="GO" id="GO:0004140">
    <property type="term" value="F:dephospho-CoA kinase activity"/>
    <property type="evidence" value="ECO:0007669"/>
    <property type="project" value="UniProtKB-UniRule"/>
</dbReference>
<dbReference type="GO" id="GO:0015937">
    <property type="term" value="P:coenzyme A biosynthetic process"/>
    <property type="evidence" value="ECO:0007669"/>
    <property type="project" value="UniProtKB-UniRule"/>
</dbReference>
<feature type="binding site" evidence="3">
    <location>
        <begin position="17"/>
        <end position="22"/>
    </location>
    <ligand>
        <name>ATP</name>
        <dbReference type="ChEBI" id="CHEBI:30616"/>
    </ligand>
</feature>
<gene>
    <name evidence="3" type="primary">coaE</name>
    <name evidence="5" type="ORF">EDX97_08920</name>
</gene>